<gene>
    <name evidence="2" type="ORF">OCTVUL_1B010317</name>
</gene>
<keyword evidence="3" id="KW-1185">Reference proteome</keyword>
<reference evidence="2" key="1">
    <citation type="submission" date="2023-08" db="EMBL/GenBank/DDBJ databases">
        <authorList>
            <person name="Alioto T."/>
            <person name="Alioto T."/>
            <person name="Gomez Garrido J."/>
        </authorList>
    </citation>
    <scope>NUCLEOTIDE SEQUENCE</scope>
</reference>
<dbReference type="EMBL" id="OX597821">
    <property type="protein sequence ID" value="CAI9727409.1"/>
    <property type="molecule type" value="Genomic_DNA"/>
</dbReference>
<sequence>MVQRTLIIFAILLFVTAVQSCYWNYCGGHWYNPYTQRCCGTTIIPWWRAHCCRGWLHGWPWWNRHWHWHLVC</sequence>
<organism evidence="2 3">
    <name type="scientific">Octopus vulgaris</name>
    <name type="common">Common octopus</name>
    <dbReference type="NCBI Taxonomy" id="6645"/>
    <lineage>
        <taxon>Eukaryota</taxon>
        <taxon>Metazoa</taxon>
        <taxon>Spiralia</taxon>
        <taxon>Lophotrochozoa</taxon>
        <taxon>Mollusca</taxon>
        <taxon>Cephalopoda</taxon>
        <taxon>Coleoidea</taxon>
        <taxon>Octopodiformes</taxon>
        <taxon>Octopoda</taxon>
        <taxon>Incirrata</taxon>
        <taxon>Octopodidae</taxon>
        <taxon>Octopus</taxon>
    </lineage>
</organism>
<protein>
    <submittedName>
        <fullName evidence="2">Uncharacterized protein</fullName>
    </submittedName>
</protein>
<feature type="signal peptide" evidence="1">
    <location>
        <begin position="1"/>
        <end position="20"/>
    </location>
</feature>
<keyword evidence="1" id="KW-0732">Signal</keyword>
<dbReference type="AlphaFoldDB" id="A0AA36B4X6"/>
<accession>A0AA36B4X6</accession>
<dbReference type="Proteomes" id="UP001162480">
    <property type="component" value="Chromosome 8"/>
</dbReference>
<proteinExistence type="predicted"/>
<feature type="chain" id="PRO_5041277327" evidence="1">
    <location>
        <begin position="21"/>
        <end position="72"/>
    </location>
</feature>
<evidence type="ECO:0000256" key="1">
    <source>
        <dbReference type="SAM" id="SignalP"/>
    </source>
</evidence>
<evidence type="ECO:0000313" key="2">
    <source>
        <dbReference type="EMBL" id="CAI9727409.1"/>
    </source>
</evidence>
<evidence type="ECO:0000313" key="3">
    <source>
        <dbReference type="Proteomes" id="UP001162480"/>
    </source>
</evidence>
<dbReference type="PROSITE" id="PS51257">
    <property type="entry name" value="PROKAR_LIPOPROTEIN"/>
    <property type="match status" value="1"/>
</dbReference>
<name>A0AA36B4X6_OCTVU</name>